<sequence>SWLRILASTHSYFASAGIVIDTSAAAFRALEDLESAIDNVVDVMTTAEARVIDDRVISERFGEEYTNGSLAVPIVMKTAVMKAVDGMDTHANNAAIEVMSNMIGSEKERSAVAIRRDKDPVTEWDWNSELIAGAFPCLFTRGGKAFPNGT</sequence>
<comment type="caution">
    <text evidence="1">The sequence shown here is derived from an EMBL/GenBank/DDBJ whole genome shotgun (WGS) entry which is preliminary data.</text>
</comment>
<dbReference type="EMBL" id="JAENGY010001146">
    <property type="protein sequence ID" value="KAG6952020.1"/>
    <property type="molecule type" value="Genomic_DNA"/>
</dbReference>
<name>A0A8J5IM39_9STRA</name>
<feature type="non-terminal residue" evidence="1">
    <location>
        <position position="1"/>
    </location>
</feature>
<evidence type="ECO:0000313" key="1">
    <source>
        <dbReference type="EMBL" id="KAG6952020.1"/>
    </source>
</evidence>
<dbReference type="Proteomes" id="UP000709295">
    <property type="component" value="Unassembled WGS sequence"/>
</dbReference>
<protein>
    <submittedName>
        <fullName evidence="1">Uncharacterized protein</fullName>
    </submittedName>
</protein>
<keyword evidence="2" id="KW-1185">Reference proteome</keyword>
<evidence type="ECO:0000313" key="2">
    <source>
        <dbReference type="Proteomes" id="UP000709295"/>
    </source>
</evidence>
<proteinExistence type="predicted"/>
<reference evidence="1" key="1">
    <citation type="submission" date="2021-01" db="EMBL/GenBank/DDBJ databases">
        <title>Phytophthora aleatoria, a newly-described species from Pinus radiata is distinct from Phytophthora cactorum isolates based on comparative genomics.</title>
        <authorList>
            <person name="Mcdougal R."/>
            <person name="Panda P."/>
            <person name="Williams N."/>
            <person name="Studholme D.J."/>
        </authorList>
    </citation>
    <scope>NUCLEOTIDE SEQUENCE</scope>
    <source>
        <strain evidence="1">NZFS 4037</strain>
    </source>
</reference>
<accession>A0A8J5IM39</accession>
<organism evidence="1 2">
    <name type="scientific">Phytophthora aleatoria</name>
    <dbReference type="NCBI Taxonomy" id="2496075"/>
    <lineage>
        <taxon>Eukaryota</taxon>
        <taxon>Sar</taxon>
        <taxon>Stramenopiles</taxon>
        <taxon>Oomycota</taxon>
        <taxon>Peronosporomycetes</taxon>
        <taxon>Peronosporales</taxon>
        <taxon>Peronosporaceae</taxon>
        <taxon>Phytophthora</taxon>
    </lineage>
</organism>
<dbReference type="AlphaFoldDB" id="A0A8J5IM39"/>
<gene>
    <name evidence="1" type="ORF">JG688_00013473</name>
</gene>